<dbReference type="GO" id="GO:0002181">
    <property type="term" value="P:cytoplasmic translation"/>
    <property type="evidence" value="ECO:0007669"/>
    <property type="project" value="TreeGrafter"/>
</dbReference>
<dbReference type="Proteomes" id="UP000076408">
    <property type="component" value="Unassembled WGS sequence"/>
</dbReference>
<dbReference type="InterPro" id="IPR029035">
    <property type="entry name" value="DHS-like_NAD/FAD-binding_dom"/>
</dbReference>
<feature type="domain" description="Deacetylase sirtuin-type" evidence="15">
    <location>
        <begin position="27"/>
        <end position="271"/>
    </location>
</feature>
<dbReference type="InterPro" id="IPR005721">
    <property type="entry name" value="Ribosomal_uL22_euk/arc"/>
</dbReference>
<comment type="similarity">
    <text evidence="1 13">Belongs to the universal ribosomal protein uL22 family.</text>
</comment>
<feature type="binding site" evidence="12">
    <location>
        <position position="144"/>
    </location>
    <ligand>
        <name>Zn(2+)</name>
        <dbReference type="ChEBI" id="CHEBI:29105"/>
    </ligand>
</feature>
<dbReference type="InterPro" id="IPR003000">
    <property type="entry name" value="Sirtuin"/>
</dbReference>
<dbReference type="CDD" id="cd00336">
    <property type="entry name" value="Ribosomal_L22"/>
    <property type="match status" value="1"/>
</dbReference>
<dbReference type="Gene3D" id="2.20.28.200">
    <property type="match status" value="1"/>
</dbReference>
<comment type="similarity">
    <text evidence="11">Belongs to the sirtuin family. Class IV subfamily.</text>
</comment>
<evidence type="ECO:0000256" key="3">
    <source>
        <dbReference type="ARBA" id="ARBA00022679"/>
    </source>
</evidence>
<dbReference type="PROSITE" id="PS50305">
    <property type="entry name" value="SIRTUIN"/>
    <property type="match status" value="1"/>
</dbReference>
<evidence type="ECO:0000313" key="17">
    <source>
        <dbReference type="Proteomes" id="UP000076408"/>
    </source>
</evidence>
<feature type="region of interest" description="Disordered" evidence="14">
    <location>
        <begin position="482"/>
        <end position="511"/>
    </location>
</feature>
<evidence type="ECO:0000313" key="16">
    <source>
        <dbReference type="EnsemblMetazoa" id="ASTEI07490-PA"/>
    </source>
</evidence>
<feature type="binding site" evidence="12">
    <location>
        <position position="141"/>
    </location>
    <ligand>
        <name>Zn(2+)</name>
        <dbReference type="ChEBI" id="CHEBI:29105"/>
    </ligand>
</feature>
<evidence type="ECO:0000256" key="13">
    <source>
        <dbReference type="RuleBase" id="RU004005"/>
    </source>
</evidence>
<dbReference type="SUPFAM" id="SSF52467">
    <property type="entry name" value="DHS-like NAD/FAD-binding domain"/>
    <property type="match status" value="1"/>
</dbReference>
<dbReference type="Pfam" id="PF00237">
    <property type="entry name" value="Ribosomal_L22"/>
    <property type="match status" value="1"/>
</dbReference>
<dbReference type="GO" id="GO:0022625">
    <property type="term" value="C:cytosolic large ribosomal subunit"/>
    <property type="evidence" value="ECO:0007669"/>
    <property type="project" value="TreeGrafter"/>
</dbReference>
<dbReference type="InterPro" id="IPR001063">
    <property type="entry name" value="Ribosomal_uL22"/>
</dbReference>
<dbReference type="Gene3D" id="3.40.50.1220">
    <property type="entry name" value="TPP-binding domain"/>
    <property type="match status" value="1"/>
</dbReference>
<evidence type="ECO:0000256" key="1">
    <source>
        <dbReference type="ARBA" id="ARBA00009451"/>
    </source>
</evidence>
<feature type="compositionally biased region" description="Basic and acidic residues" evidence="14">
    <location>
        <begin position="326"/>
        <end position="339"/>
    </location>
</feature>
<dbReference type="InterPro" id="IPR018260">
    <property type="entry name" value="Ribosomal_uL22_CS"/>
</dbReference>
<evidence type="ECO:0000256" key="11">
    <source>
        <dbReference type="ARBA" id="ARBA00038170"/>
    </source>
</evidence>
<sequence length="511" mass="57562">MSCNYAEGLCKYDNKGVLGVAEIFDAPEIVEEKCEQLVKMILASNHTVVHTGAGISTSAGIPDFRGPNGVWTLEEKGEKPTVNISFDDATPTRTHMALKALVATGHVQYIVSQNIDGLHLRSGLAREHLSELHGNMFVEVCTKCRRQYVRNSPAPTVGKKTTGNICPGTGMGRACRGGKLIDNILDWEHDLPENDLQLAFMHSAIADLNICLGTTLQIVPSGDLPLKNLKHGGRLVICNLQPTKHDKKADIKISTYVDTVLEKVAKRLGVEIPLYRPEDDPTKLISYTVQWTISGNVVKRLEKRYDNTIKEKGKLKKRNSTTSTQQEREEMKTNNKKAETRKCSLRGRHITNTRETALAIKRMPLRRAQRFLKNVIEKKECVPFRRFNGGVGRCAQAKHWGTSVGRWPKKSAEFLLQLLKNAEANADYKGLDVDRLVINHIQVNRAPCLRRRTYRAHGRINPYMSSPCHIELSLTEKEDVVTKATDESEQAKKKLSKKKLQRQKEKMMRNE</sequence>
<keyword evidence="17" id="KW-1185">Reference proteome</keyword>
<dbReference type="PROSITE" id="PS00464">
    <property type="entry name" value="RIBOSOMAL_L22"/>
    <property type="match status" value="1"/>
</dbReference>
<dbReference type="VEuPathDB" id="VectorBase:ASTEI07490"/>
<feature type="region of interest" description="Disordered" evidence="14">
    <location>
        <begin position="309"/>
        <end position="339"/>
    </location>
</feature>
<accession>A0A182YGA4</accession>
<dbReference type="InterPro" id="IPR026590">
    <property type="entry name" value="Ssirtuin_cat_dom"/>
</dbReference>
<dbReference type="GO" id="GO:0017136">
    <property type="term" value="F:histone deacetylase activity, NAD-dependent"/>
    <property type="evidence" value="ECO:0007669"/>
    <property type="project" value="UniProtKB-ARBA"/>
</dbReference>
<keyword evidence="7" id="KW-0520">NAD</keyword>
<keyword evidence="8 13" id="KW-0687">Ribonucleoprotein</keyword>
<proteinExistence type="inferred from homology"/>
<dbReference type="AlphaFoldDB" id="A0A182YGA4"/>
<dbReference type="FunFam" id="3.40.50.1220:FF:000038">
    <property type="entry name" value="NAD-dependent protein deacetylase sirtuin-6 isoform X2"/>
    <property type="match status" value="1"/>
</dbReference>
<evidence type="ECO:0000256" key="12">
    <source>
        <dbReference type="PROSITE-ProRule" id="PRU00236"/>
    </source>
</evidence>
<evidence type="ECO:0000259" key="15">
    <source>
        <dbReference type="PROSITE" id="PS50305"/>
    </source>
</evidence>
<feature type="binding site" evidence="12">
    <location>
        <position position="175"/>
    </location>
    <ligand>
        <name>Zn(2+)</name>
        <dbReference type="ChEBI" id="CHEBI:29105"/>
    </ligand>
</feature>
<dbReference type="GO" id="GO:0070403">
    <property type="term" value="F:NAD+ binding"/>
    <property type="evidence" value="ECO:0007669"/>
    <property type="project" value="InterPro"/>
</dbReference>
<dbReference type="SUPFAM" id="SSF54843">
    <property type="entry name" value="Ribosomal protein L22"/>
    <property type="match status" value="1"/>
</dbReference>
<dbReference type="GO" id="GO:0046872">
    <property type="term" value="F:metal ion binding"/>
    <property type="evidence" value="ECO:0007669"/>
    <property type="project" value="UniProtKB-KW"/>
</dbReference>
<organism evidence="16 17">
    <name type="scientific">Anopheles stephensi</name>
    <name type="common">Indo-Pakistan malaria mosquito</name>
    <dbReference type="NCBI Taxonomy" id="30069"/>
    <lineage>
        <taxon>Eukaryota</taxon>
        <taxon>Metazoa</taxon>
        <taxon>Ecdysozoa</taxon>
        <taxon>Arthropoda</taxon>
        <taxon>Hexapoda</taxon>
        <taxon>Insecta</taxon>
        <taxon>Pterygota</taxon>
        <taxon>Neoptera</taxon>
        <taxon>Endopterygota</taxon>
        <taxon>Diptera</taxon>
        <taxon>Nematocera</taxon>
        <taxon>Culicoidea</taxon>
        <taxon>Culicidae</taxon>
        <taxon>Anophelinae</taxon>
        <taxon>Anopheles</taxon>
    </lineage>
</organism>
<evidence type="ECO:0000256" key="4">
    <source>
        <dbReference type="ARBA" id="ARBA00022723"/>
    </source>
</evidence>
<dbReference type="STRING" id="30069.A0A182YGA4"/>
<dbReference type="GO" id="GO:0141050">
    <property type="term" value="F:histone H3K deacetylase activity"/>
    <property type="evidence" value="ECO:0007669"/>
    <property type="project" value="UniProtKB-ARBA"/>
</dbReference>
<dbReference type="PANTHER" id="PTHR11593:SF10">
    <property type="entry name" value="60S RIBOSOMAL PROTEIN L17"/>
    <property type="match status" value="1"/>
</dbReference>
<evidence type="ECO:0000256" key="6">
    <source>
        <dbReference type="ARBA" id="ARBA00022980"/>
    </source>
</evidence>
<evidence type="ECO:0000256" key="9">
    <source>
        <dbReference type="ARBA" id="ARBA00035207"/>
    </source>
</evidence>
<dbReference type="VEuPathDB" id="VectorBase:ASTE007875"/>
<keyword evidence="4 12" id="KW-0479">Metal-binding</keyword>
<feature type="compositionally biased region" description="Basic and acidic residues" evidence="14">
    <location>
        <begin position="502"/>
        <end position="511"/>
    </location>
</feature>
<feature type="compositionally biased region" description="Basic and acidic residues" evidence="14">
    <location>
        <begin position="482"/>
        <end position="492"/>
    </location>
</feature>
<evidence type="ECO:0000256" key="5">
    <source>
        <dbReference type="ARBA" id="ARBA00022833"/>
    </source>
</evidence>
<name>A0A182YGA4_ANOST</name>
<evidence type="ECO:0000256" key="10">
    <source>
        <dbReference type="ARBA" id="ARBA00035325"/>
    </source>
</evidence>
<feature type="active site" description="Proton acceptor" evidence="12">
    <location>
        <position position="133"/>
    </location>
</feature>
<dbReference type="Pfam" id="PF02146">
    <property type="entry name" value="SIR2"/>
    <property type="match status" value="1"/>
</dbReference>
<evidence type="ECO:0000256" key="14">
    <source>
        <dbReference type="SAM" id="MobiDB-lite"/>
    </source>
</evidence>
<dbReference type="NCBIfam" id="TIGR01038">
    <property type="entry name" value="uL22_arch_euk"/>
    <property type="match status" value="1"/>
</dbReference>
<dbReference type="EC" id="2.3.1.286" evidence="2"/>
<keyword evidence="5 12" id="KW-0862">Zinc</keyword>
<dbReference type="GO" id="GO:0003735">
    <property type="term" value="F:structural constituent of ribosome"/>
    <property type="evidence" value="ECO:0007669"/>
    <property type="project" value="InterPro"/>
</dbReference>
<dbReference type="Gene3D" id="3.90.470.10">
    <property type="entry name" value="Ribosomal protein L22/L17"/>
    <property type="match status" value="1"/>
</dbReference>
<keyword evidence="3" id="KW-0808">Transferase</keyword>
<reference evidence="16" key="2">
    <citation type="submission" date="2020-05" db="UniProtKB">
        <authorList>
            <consortium name="EnsemblMetazoa"/>
        </authorList>
    </citation>
    <scope>IDENTIFICATION</scope>
    <source>
        <strain evidence="16">Indian</strain>
    </source>
</reference>
<reference evidence="17" key="1">
    <citation type="journal article" date="2014" name="Genome Biol.">
        <title>Genome analysis of a major urban malaria vector mosquito, Anopheles stephensi.</title>
        <authorList>
            <person name="Jiang X."/>
            <person name="Peery A."/>
            <person name="Hall A.B."/>
            <person name="Sharma A."/>
            <person name="Chen X.G."/>
            <person name="Waterhouse R.M."/>
            <person name="Komissarov A."/>
            <person name="Riehle M.M."/>
            <person name="Shouche Y."/>
            <person name="Sharakhova M.V."/>
            <person name="Lawson D."/>
            <person name="Pakpour N."/>
            <person name="Arensburger P."/>
            <person name="Davidson V.L."/>
            <person name="Eiglmeier K."/>
            <person name="Emrich S."/>
            <person name="George P."/>
            <person name="Kennedy R.C."/>
            <person name="Mane S.P."/>
            <person name="Maslen G."/>
            <person name="Oringanje C."/>
            <person name="Qi Y."/>
            <person name="Settlage R."/>
            <person name="Tojo M."/>
            <person name="Tubio J.M."/>
            <person name="Unger M.F."/>
            <person name="Wang B."/>
            <person name="Vernick K.D."/>
            <person name="Ribeiro J.M."/>
            <person name="James A.A."/>
            <person name="Michel K."/>
            <person name="Riehle M.A."/>
            <person name="Luckhart S."/>
            <person name="Sharakhov I.V."/>
            <person name="Tu Z."/>
        </authorList>
    </citation>
    <scope>NUCLEOTIDE SEQUENCE [LARGE SCALE GENOMIC DNA]</scope>
    <source>
        <strain evidence="17">Indian</strain>
    </source>
</reference>
<dbReference type="InterPro" id="IPR036394">
    <property type="entry name" value="Ribosomal_uL22_sf"/>
</dbReference>
<feature type="binding site" evidence="12">
    <location>
        <position position="166"/>
    </location>
    <ligand>
        <name>Zn(2+)</name>
        <dbReference type="ChEBI" id="CHEBI:29105"/>
    </ligand>
</feature>
<evidence type="ECO:0000256" key="8">
    <source>
        <dbReference type="ARBA" id="ARBA00023274"/>
    </source>
</evidence>
<protein>
    <recommendedName>
        <fullName evidence="9">Large ribosomal subunit protein uL22</fullName>
        <ecNumber evidence="2">2.3.1.286</ecNumber>
    </recommendedName>
    <alternativeName>
        <fullName evidence="10">60S ribosomal protein L17</fullName>
    </alternativeName>
</protein>
<evidence type="ECO:0000256" key="7">
    <source>
        <dbReference type="ARBA" id="ARBA00023027"/>
    </source>
</evidence>
<evidence type="ECO:0000256" key="2">
    <source>
        <dbReference type="ARBA" id="ARBA00012928"/>
    </source>
</evidence>
<dbReference type="PANTHER" id="PTHR11593">
    <property type="entry name" value="60S RIBOSOMAL PROTEIN L17"/>
    <property type="match status" value="1"/>
</dbReference>
<dbReference type="VEuPathDB" id="VectorBase:ASTEI20_036840"/>
<keyword evidence="6 13" id="KW-0689">Ribosomal protein</keyword>
<dbReference type="VEuPathDB" id="VectorBase:ASTEI20_040395"/>
<dbReference type="EnsemblMetazoa" id="ASTEI07490-RA">
    <property type="protein sequence ID" value="ASTEI07490-PA"/>
    <property type="gene ID" value="ASTEI07490"/>
</dbReference>